<dbReference type="InterPro" id="IPR035968">
    <property type="entry name" value="ATP_synth_F1_ATPase_gsu"/>
</dbReference>
<dbReference type="PANTHER" id="PTHR11693">
    <property type="entry name" value="ATP SYNTHASE GAMMA CHAIN"/>
    <property type="match status" value="1"/>
</dbReference>
<dbReference type="CDD" id="cd12151">
    <property type="entry name" value="F1-ATPase_gamma"/>
    <property type="match status" value="1"/>
</dbReference>
<gene>
    <name evidence="10 11" type="primary">atpG</name>
    <name evidence="11" type="ORF">NCTC10327_01677</name>
</gene>
<comment type="similarity">
    <text evidence="3 10">Belongs to the ATPase gamma chain family.</text>
</comment>
<accession>A0A1B9BD58</accession>
<dbReference type="GO" id="GO:0042777">
    <property type="term" value="P:proton motive force-driven plasma membrane ATP synthesis"/>
    <property type="evidence" value="ECO:0007669"/>
    <property type="project" value="UniProtKB-UniRule"/>
</dbReference>
<dbReference type="PROSITE" id="PS00153">
    <property type="entry name" value="ATPASE_GAMMA"/>
    <property type="match status" value="1"/>
</dbReference>
<dbReference type="EMBL" id="UYIO01000001">
    <property type="protein sequence ID" value="VDG77053.1"/>
    <property type="molecule type" value="Genomic_DNA"/>
</dbReference>
<dbReference type="GO" id="GO:0046933">
    <property type="term" value="F:proton-transporting ATP synthase activity, rotational mechanism"/>
    <property type="evidence" value="ECO:0007669"/>
    <property type="project" value="UniProtKB-UniRule"/>
</dbReference>
<dbReference type="InterPro" id="IPR000131">
    <property type="entry name" value="ATP_synth_F1_gsu"/>
</dbReference>
<dbReference type="HAMAP" id="MF_00815">
    <property type="entry name" value="ATP_synth_gamma_bact"/>
    <property type="match status" value="1"/>
</dbReference>
<keyword evidence="6 10" id="KW-0406">Ion transport</keyword>
<evidence type="ECO:0000256" key="3">
    <source>
        <dbReference type="ARBA" id="ARBA00007681"/>
    </source>
</evidence>
<dbReference type="Gene3D" id="3.40.1380.10">
    <property type="match status" value="1"/>
</dbReference>
<dbReference type="GO" id="GO:0045259">
    <property type="term" value="C:proton-transporting ATP synthase complex"/>
    <property type="evidence" value="ECO:0007669"/>
    <property type="project" value="UniProtKB-KW"/>
</dbReference>
<comment type="subcellular location">
    <subcellularLocation>
        <location evidence="10">Cell membrane</location>
        <topology evidence="10">Peripheral membrane protein</topology>
    </subcellularLocation>
    <subcellularLocation>
        <location evidence="2">Membrane</location>
        <topology evidence="2">Peripheral membrane protein</topology>
    </subcellularLocation>
</comment>
<dbReference type="Gene3D" id="1.10.287.80">
    <property type="entry name" value="ATP synthase, gamma subunit, helix hairpin domain"/>
    <property type="match status" value="1"/>
</dbReference>
<protein>
    <recommendedName>
        <fullName evidence="10">ATP synthase gamma chain</fullName>
    </recommendedName>
    <alternativeName>
        <fullName evidence="10">ATP synthase F1 sector gamma subunit</fullName>
    </alternativeName>
    <alternativeName>
        <fullName evidence="10">F-ATPase gamma subunit</fullName>
    </alternativeName>
</protein>
<dbReference type="OrthoDB" id="9812769at2"/>
<evidence type="ECO:0000256" key="7">
    <source>
        <dbReference type="ARBA" id="ARBA00023136"/>
    </source>
</evidence>
<dbReference type="NCBIfam" id="TIGR01146">
    <property type="entry name" value="ATPsyn_F1gamma"/>
    <property type="match status" value="1"/>
</dbReference>
<evidence type="ECO:0000256" key="5">
    <source>
        <dbReference type="ARBA" id="ARBA00022781"/>
    </source>
</evidence>
<evidence type="ECO:0000256" key="6">
    <source>
        <dbReference type="ARBA" id="ARBA00023065"/>
    </source>
</evidence>
<dbReference type="GO" id="GO:0005524">
    <property type="term" value="F:ATP binding"/>
    <property type="evidence" value="ECO:0007669"/>
    <property type="project" value="UniProtKB-UniRule"/>
</dbReference>
<name>A0A1B9BD58_9ACTO</name>
<proteinExistence type="inferred from homology"/>
<keyword evidence="8 10" id="KW-0139">CF(1)</keyword>
<dbReference type="AlphaFoldDB" id="A0A1B9BD58"/>
<keyword evidence="9 10" id="KW-0066">ATP synthesis</keyword>
<dbReference type="Pfam" id="PF00231">
    <property type="entry name" value="ATP-synt"/>
    <property type="match status" value="1"/>
</dbReference>
<comment type="subunit">
    <text evidence="10">F-type ATPases have 2 components, CF(1) - the catalytic core - and CF(0) - the membrane proton channel. CF(1) has five subunits: alpha(3), beta(3), gamma(1), delta(1), epsilon(1). CF(0) has three main subunits: a, b and c.</text>
</comment>
<dbReference type="GO" id="GO:0005886">
    <property type="term" value="C:plasma membrane"/>
    <property type="evidence" value="ECO:0007669"/>
    <property type="project" value="UniProtKB-SubCell"/>
</dbReference>
<comment type="caution">
    <text evidence="11">The sequence shown here is derived from an EMBL/GenBank/DDBJ whole genome shotgun (WGS) entry which is preliminary data.</text>
</comment>
<evidence type="ECO:0000313" key="12">
    <source>
        <dbReference type="Proteomes" id="UP000269974"/>
    </source>
</evidence>
<evidence type="ECO:0000313" key="11">
    <source>
        <dbReference type="EMBL" id="VDG77053.1"/>
    </source>
</evidence>
<dbReference type="GO" id="GO:0016787">
    <property type="term" value="F:hydrolase activity"/>
    <property type="evidence" value="ECO:0007669"/>
    <property type="project" value="UniProtKB-KW"/>
</dbReference>
<dbReference type="Proteomes" id="UP000269974">
    <property type="component" value="Unassembled WGS sequence"/>
</dbReference>
<evidence type="ECO:0000256" key="1">
    <source>
        <dbReference type="ARBA" id="ARBA00003456"/>
    </source>
</evidence>
<keyword evidence="5 10" id="KW-0375">Hydrogen ion transport</keyword>
<dbReference type="PANTHER" id="PTHR11693:SF22">
    <property type="entry name" value="ATP SYNTHASE SUBUNIT GAMMA, MITOCHONDRIAL"/>
    <property type="match status" value="1"/>
</dbReference>
<organism evidence="11 12">
    <name type="scientific">Actinobaculum suis</name>
    <dbReference type="NCBI Taxonomy" id="1657"/>
    <lineage>
        <taxon>Bacteria</taxon>
        <taxon>Bacillati</taxon>
        <taxon>Actinomycetota</taxon>
        <taxon>Actinomycetes</taxon>
        <taxon>Actinomycetales</taxon>
        <taxon>Actinomycetaceae</taxon>
        <taxon>Actinobaculum</taxon>
    </lineage>
</organism>
<evidence type="ECO:0000256" key="9">
    <source>
        <dbReference type="ARBA" id="ARBA00023310"/>
    </source>
</evidence>
<dbReference type="NCBIfam" id="NF004145">
    <property type="entry name" value="PRK05621.1-2"/>
    <property type="match status" value="1"/>
</dbReference>
<sequence>MAGEQRKYKSRIRATSTLQKVFRAMELIAASRISKARTAAQGRDPYTEAVTRALQLVGNHRSEFDHPLLQERTDTNRVAVLVVTSDRGLAGAYNANVLREAERFAEELKADGKEPVLYVTGRRGIQTLSFRETEIAKSWEGESDNPSVEQANDIANTLLEAFTAPAEAGGVAAVHVVFTRYESMMKQTVQVRHMFPLSIVDYGSGRIDRGAEKPVDYRGTGPAGSPPLYEIEPSGDEVFEALIPMYVRQRIRTILLMAAASELAARQQAMRAATDNANELIEKYTRLANNARQAEITTEITEIVSGADALGNR</sequence>
<reference evidence="11 12" key="1">
    <citation type="submission" date="2018-11" db="EMBL/GenBank/DDBJ databases">
        <authorList>
            <consortium name="Pathogen Informatics"/>
        </authorList>
    </citation>
    <scope>NUCLEOTIDE SEQUENCE [LARGE SCALE GENOMIC DNA]</scope>
    <source>
        <strain evidence="11 12">NCTC10327</strain>
    </source>
</reference>
<keyword evidence="7 10" id="KW-0472">Membrane</keyword>
<evidence type="ECO:0000256" key="2">
    <source>
        <dbReference type="ARBA" id="ARBA00004170"/>
    </source>
</evidence>
<dbReference type="RefSeq" id="WP_065414995.1">
    <property type="nucleotide sequence ID" value="NZ_MASX01000024.1"/>
</dbReference>
<evidence type="ECO:0000256" key="10">
    <source>
        <dbReference type="HAMAP-Rule" id="MF_00815"/>
    </source>
</evidence>
<dbReference type="PRINTS" id="PR00126">
    <property type="entry name" value="ATPASEGAMMA"/>
</dbReference>
<keyword evidence="11" id="KW-0378">Hydrolase</keyword>
<comment type="function">
    <text evidence="1 10">Produces ATP from ADP in the presence of a proton gradient across the membrane. The gamma chain is believed to be important in regulating ATPase activity and the flow of protons through the CF(0) complex.</text>
</comment>
<dbReference type="SUPFAM" id="SSF52943">
    <property type="entry name" value="ATP synthase (F1-ATPase), gamma subunit"/>
    <property type="match status" value="1"/>
</dbReference>
<dbReference type="InterPro" id="IPR023632">
    <property type="entry name" value="ATP_synth_F1_gsu_CS"/>
</dbReference>
<keyword evidence="4 10" id="KW-0813">Transport</keyword>
<keyword evidence="10" id="KW-1003">Cell membrane</keyword>
<evidence type="ECO:0000256" key="4">
    <source>
        <dbReference type="ARBA" id="ARBA00022448"/>
    </source>
</evidence>
<evidence type="ECO:0000256" key="8">
    <source>
        <dbReference type="ARBA" id="ARBA00023196"/>
    </source>
</evidence>